<dbReference type="GeneID" id="76999831"/>
<dbReference type="Proteomes" id="UP000315377">
    <property type="component" value="Chromosome"/>
</dbReference>
<accession>A0AAP9J3M7</accession>
<proteinExistence type="predicted"/>
<evidence type="ECO:0000313" key="3">
    <source>
        <dbReference type="Proteomes" id="UP000315377"/>
    </source>
</evidence>
<evidence type="ECO:0000313" key="4">
    <source>
        <dbReference type="Proteomes" id="UP001209276"/>
    </source>
</evidence>
<evidence type="ECO:0000313" key="2">
    <source>
        <dbReference type="EMBL" id="QDM46897.1"/>
    </source>
</evidence>
<protein>
    <submittedName>
        <fullName evidence="2">Uncharacterized protein</fullName>
    </submittedName>
</protein>
<dbReference type="Proteomes" id="UP001209276">
    <property type="component" value="Unassembled WGS sequence"/>
</dbReference>
<gene>
    <name evidence="2" type="ORF">FLT43_28120</name>
    <name evidence="1" type="ORF">M5W83_12465</name>
</gene>
<dbReference type="EMBL" id="CP041405">
    <property type="protein sequence ID" value="QDM46897.1"/>
    <property type="molecule type" value="Genomic_DNA"/>
</dbReference>
<name>A0AAP9J3M7_PANTH</name>
<sequence>MNLKSTEARAIPLTGFQLKDQYEDVPGITFSPELGITFENAYRWEPSPEKPKEYDIAIMAPELDEYEISIRRYNAPVEMNQKNEFTIPPLAEEHERVGSLTDPKYSKTVQELDASLLERAKQSNREAAGRDIELYGVEEYEGSAFHDAIVYSKDDKSRVALDVAHGTSDISLAMSCAELLANIKRIVETDTGLSGQQIADLATEVVLTGGRHEREG</sequence>
<dbReference type="EMBL" id="JAMDMM010000023">
    <property type="protein sequence ID" value="MCY9607956.1"/>
    <property type="molecule type" value="Genomic_DNA"/>
</dbReference>
<evidence type="ECO:0000313" key="1">
    <source>
        <dbReference type="EMBL" id="MCY9607956.1"/>
    </source>
</evidence>
<reference evidence="1 4" key="2">
    <citation type="submission" date="2022-05" db="EMBL/GenBank/DDBJ databases">
        <title>Genome Sequencing of Bee-Associated Microbes.</title>
        <authorList>
            <person name="Dunlap C."/>
        </authorList>
    </citation>
    <scope>NUCLEOTIDE SEQUENCE [LARGE SCALE GENOMIC DNA]</scope>
    <source>
        <strain evidence="1 4">NRRL B-14613</strain>
    </source>
</reference>
<organism evidence="2 3">
    <name type="scientific">Paenibacillus thiaminolyticus</name>
    <name type="common">Bacillus thiaminolyticus</name>
    <dbReference type="NCBI Taxonomy" id="49283"/>
    <lineage>
        <taxon>Bacteria</taxon>
        <taxon>Bacillati</taxon>
        <taxon>Bacillota</taxon>
        <taxon>Bacilli</taxon>
        <taxon>Bacillales</taxon>
        <taxon>Paenibacillaceae</taxon>
        <taxon>Paenibacillus</taxon>
    </lineage>
</organism>
<keyword evidence="4" id="KW-1185">Reference proteome</keyword>
<reference evidence="2 3" key="1">
    <citation type="submission" date="2019-07" db="EMBL/GenBank/DDBJ databases">
        <title>Paenibacillus thiaminolyticus NRRL B-4156.</title>
        <authorList>
            <person name="Hehnly C."/>
            <person name="Zhang L."/>
        </authorList>
    </citation>
    <scope>NUCLEOTIDE SEQUENCE [LARGE SCALE GENOMIC DNA]</scope>
    <source>
        <strain evidence="2 3">NRRL B-4156</strain>
    </source>
</reference>
<dbReference type="RefSeq" id="WP_087441312.1">
    <property type="nucleotide sequence ID" value="NZ_CABMNB010000019.1"/>
</dbReference>
<dbReference type="AlphaFoldDB" id="A0AAP9J3M7"/>